<dbReference type="InterPro" id="IPR001496">
    <property type="entry name" value="SOCS_box"/>
</dbReference>
<dbReference type="InterPro" id="IPR036322">
    <property type="entry name" value="WD40_repeat_dom_sf"/>
</dbReference>
<dbReference type="STRING" id="51511.ENSCSAVP00000017672"/>
<dbReference type="SMART" id="SM00320">
    <property type="entry name" value="WD40"/>
    <property type="match status" value="7"/>
</dbReference>
<evidence type="ECO:0000256" key="1">
    <source>
        <dbReference type="ARBA" id="ARBA00004906"/>
    </source>
</evidence>
<evidence type="ECO:0000256" key="2">
    <source>
        <dbReference type="ARBA" id="ARBA00022574"/>
    </source>
</evidence>
<dbReference type="SUPFAM" id="SSF158235">
    <property type="entry name" value="SOCS box-like"/>
    <property type="match status" value="1"/>
</dbReference>
<dbReference type="Proteomes" id="UP000007875">
    <property type="component" value="Unassembled WGS sequence"/>
</dbReference>
<dbReference type="PROSITE" id="PS50294">
    <property type="entry name" value="WD_REPEATS_REGION"/>
    <property type="match status" value="2"/>
</dbReference>
<dbReference type="InterPro" id="IPR019775">
    <property type="entry name" value="WD40_repeat_CS"/>
</dbReference>
<dbReference type="PROSITE" id="PS50082">
    <property type="entry name" value="WD_REPEATS_2"/>
    <property type="match status" value="3"/>
</dbReference>
<evidence type="ECO:0000256" key="4">
    <source>
        <dbReference type="ARBA" id="ARBA00022786"/>
    </source>
</evidence>
<accession>H2ZJA6</accession>
<dbReference type="InterPro" id="IPR051983">
    <property type="entry name" value="WSB_SOCS-box_domain"/>
</dbReference>
<dbReference type="PANTHER" id="PTHR15622:SF2">
    <property type="entry name" value="U4_U6 SMALL NUCLEAR RIBONUCLEOPROTEIN PRP4"/>
    <property type="match status" value="1"/>
</dbReference>
<evidence type="ECO:0000313" key="7">
    <source>
        <dbReference type="Ensembl" id="ENSCSAVP00000017672.1"/>
    </source>
</evidence>
<feature type="domain" description="SOCS box" evidence="6">
    <location>
        <begin position="361"/>
        <end position="401"/>
    </location>
</feature>
<sequence>LEAAKGVVELQSIHSGFSRWKPGREAKCCAFSNDGSKFAWCNGHGSVKVVHCNSKEEITTQEITSRGDSTSCSNSKLRFVLSRFRLFDCGQNVISMEFAPKLVSIKNKVNSTSLLATGLERGSIKIWNVDTGEMVYNLSDHQYSVTGLTFASKGEPLLISCSEDKTMKVWDLGDDGNMTVTIKGHNDPIHSLALSPSDPTMLASVGVRKAVYLWRLPYKRSYQKLRQLRGHHNDVVSCSWSPDGALLATASHDTTVIIWDPFSAEQILVLGHLFPMPSPIYAGGSNGAWVKSVCFSKDGTKIATVCEDNKLRMWKPWDDEASILETSLPKEGYQCRISPDGCVIAVGKQDGSVTMIKDIDSGINSLLHLSRLAVRRCIDQTILNSIALPRSIKEYLAYRTA</sequence>
<keyword evidence="4" id="KW-0833">Ubl conjugation pathway</keyword>
<dbReference type="GeneTree" id="ENSGT00890000139406"/>
<organism evidence="7 8">
    <name type="scientific">Ciona savignyi</name>
    <name type="common">Pacific transparent sea squirt</name>
    <dbReference type="NCBI Taxonomy" id="51511"/>
    <lineage>
        <taxon>Eukaryota</taxon>
        <taxon>Metazoa</taxon>
        <taxon>Chordata</taxon>
        <taxon>Tunicata</taxon>
        <taxon>Ascidiacea</taxon>
        <taxon>Phlebobranchia</taxon>
        <taxon>Cionidae</taxon>
        <taxon>Ciona</taxon>
    </lineage>
</organism>
<comment type="pathway">
    <text evidence="1">Protein modification; protein ubiquitination.</text>
</comment>
<evidence type="ECO:0000259" key="6">
    <source>
        <dbReference type="PROSITE" id="PS50225"/>
    </source>
</evidence>
<dbReference type="Pfam" id="PF07525">
    <property type="entry name" value="SOCS_box"/>
    <property type="match status" value="1"/>
</dbReference>
<keyword evidence="2 5" id="KW-0853">WD repeat</keyword>
<dbReference type="PANTHER" id="PTHR15622">
    <property type="entry name" value="WD40 REPEAT PROTEIN"/>
    <property type="match status" value="1"/>
</dbReference>
<name>H2ZJA6_CIOSA</name>
<dbReference type="UniPathway" id="UPA00143"/>
<dbReference type="FunCoup" id="H2ZJA6">
    <property type="interactions" value="9"/>
</dbReference>
<feature type="repeat" description="WD" evidence="5">
    <location>
        <begin position="138"/>
        <end position="180"/>
    </location>
</feature>
<dbReference type="InterPro" id="IPR036036">
    <property type="entry name" value="SOCS_box-like_dom_sf"/>
</dbReference>
<dbReference type="InterPro" id="IPR015943">
    <property type="entry name" value="WD40/YVTN_repeat-like_dom_sf"/>
</dbReference>
<dbReference type="AlphaFoldDB" id="H2ZJA6"/>
<feature type="repeat" description="WD" evidence="5">
    <location>
        <begin position="228"/>
        <end position="269"/>
    </location>
</feature>
<proteinExistence type="predicted"/>
<dbReference type="PRINTS" id="PR00320">
    <property type="entry name" value="GPROTEINBRPT"/>
</dbReference>
<dbReference type="Ensembl" id="ENSCSAVT00000017864.1">
    <property type="protein sequence ID" value="ENSCSAVP00000017672.1"/>
    <property type="gene ID" value="ENSCSAVG00000010405.1"/>
</dbReference>
<dbReference type="eggNOG" id="KOG0266">
    <property type="taxonomic scope" value="Eukaryota"/>
</dbReference>
<feature type="repeat" description="WD" evidence="5">
    <location>
        <begin position="182"/>
        <end position="224"/>
    </location>
</feature>
<dbReference type="PROSITE" id="PS50225">
    <property type="entry name" value="SOCS"/>
    <property type="match status" value="1"/>
</dbReference>
<dbReference type="GO" id="GO:0035556">
    <property type="term" value="P:intracellular signal transduction"/>
    <property type="evidence" value="ECO:0007669"/>
    <property type="project" value="InterPro"/>
</dbReference>
<reference evidence="8" key="1">
    <citation type="submission" date="2003-08" db="EMBL/GenBank/DDBJ databases">
        <authorList>
            <person name="Birren B."/>
            <person name="Nusbaum C."/>
            <person name="Abebe A."/>
            <person name="Abouelleil A."/>
            <person name="Adekoya E."/>
            <person name="Ait-zahra M."/>
            <person name="Allen N."/>
            <person name="Allen T."/>
            <person name="An P."/>
            <person name="Anderson M."/>
            <person name="Anderson S."/>
            <person name="Arachchi H."/>
            <person name="Armbruster J."/>
            <person name="Bachantsang P."/>
            <person name="Baldwin J."/>
            <person name="Barry A."/>
            <person name="Bayul T."/>
            <person name="Blitshsteyn B."/>
            <person name="Bloom T."/>
            <person name="Blye J."/>
            <person name="Boguslavskiy L."/>
            <person name="Borowsky M."/>
            <person name="Boukhgalter B."/>
            <person name="Brunache A."/>
            <person name="Butler J."/>
            <person name="Calixte N."/>
            <person name="Calvo S."/>
            <person name="Camarata J."/>
            <person name="Campo K."/>
            <person name="Chang J."/>
            <person name="Cheshatsang Y."/>
            <person name="Citroen M."/>
            <person name="Collymore A."/>
            <person name="Considine T."/>
            <person name="Cook A."/>
            <person name="Cooke P."/>
            <person name="Corum B."/>
            <person name="Cuomo C."/>
            <person name="David R."/>
            <person name="Dawoe T."/>
            <person name="Degray S."/>
            <person name="Dodge S."/>
            <person name="Dooley K."/>
            <person name="Dorje P."/>
            <person name="Dorjee K."/>
            <person name="Dorris L."/>
            <person name="Duffey N."/>
            <person name="Dupes A."/>
            <person name="Elkins T."/>
            <person name="Engels R."/>
            <person name="Erickson J."/>
            <person name="Farina A."/>
            <person name="Faro S."/>
            <person name="Ferreira P."/>
            <person name="Fischer H."/>
            <person name="Fitzgerald M."/>
            <person name="Foley K."/>
            <person name="Gage D."/>
            <person name="Galagan J."/>
            <person name="Gearin G."/>
            <person name="Gnerre S."/>
            <person name="Gnirke A."/>
            <person name="Goyette A."/>
            <person name="Graham J."/>
            <person name="Grandbois E."/>
            <person name="Gyaltsen K."/>
            <person name="Hafez N."/>
            <person name="Hagopian D."/>
            <person name="Hagos B."/>
            <person name="Hall J."/>
            <person name="Hatcher B."/>
            <person name="Heller A."/>
            <person name="Higgins H."/>
            <person name="Honan T."/>
            <person name="Horn A."/>
            <person name="Houde N."/>
            <person name="Hughes L."/>
            <person name="Hulme W."/>
            <person name="Husby E."/>
            <person name="Iliev I."/>
            <person name="Jaffe D."/>
            <person name="Jones C."/>
            <person name="Kamal M."/>
            <person name="Kamat A."/>
            <person name="Kamvysselis M."/>
            <person name="Karlsson E."/>
            <person name="Kells C."/>
            <person name="Kieu A."/>
            <person name="Kisner P."/>
            <person name="Kodira C."/>
            <person name="Kulbokas E."/>
            <person name="Labutti K."/>
            <person name="Lama D."/>
            <person name="Landers T."/>
            <person name="Leger J."/>
            <person name="Levine S."/>
            <person name="Lewis D."/>
            <person name="Lewis T."/>
            <person name="Lindblad-toh K."/>
            <person name="Liu X."/>
            <person name="Lokyitsang T."/>
            <person name="Lokyitsang Y."/>
            <person name="Lucien O."/>
            <person name="Lui A."/>
            <person name="Ma L.J."/>
            <person name="Mabbitt R."/>
            <person name="Macdonald J."/>
            <person name="Maclean C."/>
            <person name="Major J."/>
            <person name="Manning J."/>
            <person name="Marabella R."/>
            <person name="Maru K."/>
            <person name="Matthews C."/>
            <person name="Mauceli E."/>
            <person name="Mccarthy M."/>
            <person name="Mcdonough S."/>
            <person name="Mcghee T."/>
            <person name="Meldrim J."/>
            <person name="Meneus L."/>
            <person name="Mesirov J."/>
            <person name="Mihalev A."/>
            <person name="Mihova T."/>
            <person name="Mikkelsen T."/>
            <person name="Mlenga V."/>
            <person name="Moru K."/>
            <person name="Mozes J."/>
            <person name="Mulrain L."/>
            <person name="Munson G."/>
            <person name="Naylor J."/>
            <person name="Newes C."/>
            <person name="Nguyen C."/>
            <person name="Nguyen N."/>
            <person name="Nguyen T."/>
            <person name="Nicol R."/>
            <person name="Nielsen C."/>
            <person name="Nizzari M."/>
            <person name="Norbu C."/>
            <person name="Norbu N."/>
            <person name="O'donnell P."/>
            <person name="Okoawo O."/>
            <person name="O'leary S."/>
            <person name="Omotosho B."/>
            <person name="O'neill K."/>
            <person name="Osman S."/>
            <person name="Parker S."/>
            <person name="Perrin D."/>
            <person name="Phunkhang P."/>
            <person name="Piqani B."/>
            <person name="Purcell S."/>
            <person name="Rachupka T."/>
            <person name="Ramasamy U."/>
            <person name="Rameau R."/>
            <person name="Ray V."/>
            <person name="Raymond C."/>
            <person name="Retta R."/>
            <person name="Richardson S."/>
            <person name="Rise C."/>
            <person name="Rodriguez J."/>
            <person name="Rogers J."/>
            <person name="Rogov P."/>
            <person name="Rutman M."/>
            <person name="Schupbach R."/>
            <person name="Seaman C."/>
            <person name="Settipalli S."/>
            <person name="Sharpe T."/>
            <person name="Sheridan J."/>
            <person name="Sherpa N."/>
            <person name="Shi J."/>
            <person name="Smirnov S."/>
            <person name="Smith C."/>
            <person name="Sougnez C."/>
            <person name="Spencer B."/>
            <person name="Stalker J."/>
            <person name="Stange-thomann N."/>
            <person name="Stavropoulos S."/>
            <person name="Stetson K."/>
            <person name="Stone C."/>
            <person name="Stone S."/>
            <person name="Stubbs M."/>
            <person name="Talamas J."/>
            <person name="Tchuinga P."/>
            <person name="Tenzing P."/>
            <person name="Tesfaye S."/>
            <person name="Theodore J."/>
            <person name="Thoulutsang Y."/>
            <person name="Topham K."/>
            <person name="Towey S."/>
            <person name="Tsamla T."/>
            <person name="Tsomo N."/>
            <person name="Vallee D."/>
            <person name="Vassiliev H."/>
            <person name="Venkataraman V."/>
            <person name="Vinson J."/>
            <person name="Vo A."/>
            <person name="Wade C."/>
            <person name="Wang S."/>
            <person name="Wangchuk T."/>
            <person name="Wangdi T."/>
            <person name="Whittaker C."/>
            <person name="Wilkinson J."/>
            <person name="Wu Y."/>
            <person name="Wyman D."/>
            <person name="Yadav S."/>
            <person name="Yang S."/>
            <person name="Yang X."/>
            <person name="Yeager S."/>
            <person name="Yee E."/>
            <person name="Young G."/>
            <person name="Zainoun J."/>
            <person name="Zembeck L."/>
            <person name="Zimmer A."/>
            <person name="Zody M."/>
            <person name="Lander E."/>
        </authorList>
    </citation>
    <scope>NUCLEOTIDE SEQUENCE [LARGE SCALE GENOMIC DNA]</scope>
</reference>
<dbReference type="OMA" id="CTIDAGE"/>
<evidence type="ECO:0000256" key="3">
    <source>
        <dbReference type="ARBA" id="ARBA00022737"/>
    </source>
</evidence>
<evidence type="ECO:0000256" key="5">
    <source>
        <dbReference type="PROSITE-ProRule" id="PRU00221"/>
    </source>
</evidence>
<protein>
    <recommendedName>
        <fullName evidence="6">SOCS box domain-containing protein</fullName>
    </recommendedName>
</protein>
<dbReference type="Gene3D" id="1.10.750.20">
    <property type="entry name" value="SOCS box"/>
    <property type="match status" value="1"/>
</dbReference>
<dbReference type="InParanoid" id="H2ZJA6"/>
<dbReference type="InterPro" id="IPR020472">
    <property type="entry name" value="WD40_PAC1"/>
</dbReference>
<keyword evidence="8" id="KW-1185">Reference proteome</keyword>
<reference evidence="7" key="3">
    <citation type="submission" date="2025-09" db="UniProtKB">
        <authorList>
            <consortium name="Ensembl"/>
        </authorList>
    </citation>
    <scope>IDENTIFICATION</scope>
</reference>
<dbReference type="Gene3D" id="2.130.10.10">
    <property type="entry name" value="YVTN repeat-like/Quinoprotein amine dehydrogenase"/>
    <property type="match status" value="2"/>
</dbReference>
<dbReference type="GO" id="GO:0000209">
    <property type="term" value="P:protein polyubiquitination"/>
    <property type="evidence" value="ECO:0007669"/>
    <property type="project" value="TreeGrafter"/>
</dbReference>
<dbReference type="SUPFAM" id="SSF50978">
    <property type="entry name" value="WD40 repeat-like"/>
    <property type="match status" value="1"/>
</dbReference>
<dbReference type="Pfam" id="PF00400">
    <property type="entry name" value="WD40"/>
    <property type="match status" value="4"/>
</dbReference>
<evidence type="ECO:0000313" key="8">
    <source>
        <dbReference type="Proteomes" id="UP000007875"/>
    </source>
</evidence>
<dbReference type="SMART" id="SM00969">
    <property type="entry name" value="SOCS_box"/>
    <property type="match status" value="1"/>
</dbReference>
<keyword evidence="3" id="KW-0677">Repeat</keyword>
<dbReference type="CDD" id="cd03587">
    <property type="entry name" value="SOCS"/>
    <property type="match status" value="1"/>
</dbReference>
<reference evidence="7" key="2">
    <citation type="submission" date="2025-08" db="UniProtKB">
        <authorList>
            <consortium name="Ensembl"/>
        </authorList>
    </citation>
    <scope>IDENTIFICATION</scope>
</reference>
<dbReference type="InterPro" id="IPR001680">
    <property type="entry name" value="WD40_rpt"/>
</dbReference>
<dbReference type="PROSITE" id="PS00678">
    <property type="entry name" value="WD_REPEATS_1"/>
    <property type="match status" value="1"/>
</dbReference>